<dbReference type="KEGG" id="sre:PTSG_13249"/>
<proteinExistence type="predicted"/>
<feature type="region of interest" description="Disordered" evidence="2">
    <location>
        <begin position="221"/>
        <end position="254"/>
    </location>
</feature>
<feature type="coiled-coil region" evidence="1">
    <location>
        <begin position="141"/>
        <end position="178"/>
    </location>
</feature>
<dbReference type="AlphaFoldDB" id="F2UC98"/>
<name>F2UC98_SALR5</name>
<protein>
    <submittedName>
        <fullName evidence="3">Uncharacterized protein</fullName>
    </submittedName>
</protein>
<dbReference type="Pfam" id="PF13093">
    <property type="entry name" value="FTA4"/>
    <property type="match status" value="1"/>
</dbReference>
<dbReference type="GeneID" id="16073680"/>
<keyword evidence="1" id="KW-0175">Coiled coil</keyword>
<dbReference type="InParanoid" id="F2UC98"/>
<dbReference type="EMBL" id="GL832968">
    <property type="protein sequence ID" value="EGD74205.1"/>
    <property type="molecule type" value="Genomic_DNA"/>
</dbReference>
<evidence type="ECO:0000313" key="3">
    <source>
        <dbReference type="EMBL" id="EGD74205.1"/>
    </source>
</evidence>
<feature type="compositionally biased region" description="Low complexity" evidence="2">
    <location>
        <begin position="122"/>
        <end position="137"/>
    </location>
</feature>
<gene>
    <name evidence="3" type="ORF">PTSG_13249</name>
</gene>
<feature type="region of interest" description="Disordered" evidence="2">
    <location>
        <begin position="113"/>
        <end position="141"/>
    </location>
</feature>
<evidence type="ECO:0000256" key="2">
    <source>
        <dbReference type="SAM" id="MobiDB-lite"/>
    </source>
</evidence>
<evidence type="ECO:0000256" key="1">
    <source>
        <dbReference type="SAM" id="Coils"/>
    </source>
</evidence>
<dbReference type="GO" id="GO:0031511">
    <property type="term" value="C:Mis6-Sim4 complex"/>
    <property type="evidence" value="ECO:0007669"/>
    <property type="project" value="InterPro"/>
</dbReference>
<reference evidence="3" key="1">
    <citation type="submission" date="2009-08" db="EMBL/GenBank/DDBJ databases">
        <title>Annotation of Salpingoeca rosetta.</title>
        <authorList>
            <consortium name="The Broad Institute Genome Sequencing Platform"/>
            <person name="Russ C."/>
            <person name="Cuomo C."/>
            <person name="Burger G."/>
            <person name="Gray M.W."/>
            <person name="Holland P.W.H."/>
            <person name="King N."/>
            <person name="Lang F.B.F."/>
            <person name="Roger A.J."/>
            <person name="Ruiz-Trillo I."/>
            <person name="Young S.K."/>
            <person name="Zeng Q."/>
            <person name="Gargeya S."/>
            <person name="Alvarado L."/>
            <person name="Berlin A."/>
            <person name="Chapman S.B."/>
            <person name="Chen Z."/>
            <person name="Freedman E."/>
            <person name="Gellesch M."/>
            <person name="Goldberg J."/>
            <person name="Griggs A."/>
            <person name="Gujja S."/>
            <person name="Heilman E."/>
            <person name="Heiman D."/>
            <person name="Howarth C."/>
            <person name="Mehta T."/>
            <person name="Neiman D."/>
            <person name="Pearson M."/>
            <person name="Roberts A."/>
            <person name="Saif S."/>
            <person name="Shea T."/>
            <person name="Shenoy N."/>
            <person name="Sisk P."/>
            <person name="Stolte C."/>
            <person name="Sykes S."/>
            <person name="White J."/>
            <person name="Yandava C."/>
            <person name="Haas B."/>
            <person name="Nusbaum C."/>
            <person name="Birren B."/>
        </authorList>
    </citation>
    <scope>NUCLEOTIDE SEQUENCE [LARGE SCALE GENOMIC DNA]</scope>
    <source>
        <strain evidence="3">ATCC 50818</strain>
    </source>
</reference>
<keyword evidence="4" id="KW-1185">Reference proteome</keyword>
<organism evidence="4">
    <name type="scientific">Salpingoeca rosetta (strain ATCC 50818 / BSB-021)</name>
    <dbReference type="NCBI Taxonomy" id="946362"/>
    <lineage>
        <taxon>Eukaryota</taxon>
        <taxon>Choanoflagellata</taxon>
        <taxon>Craspedida</taxon>
        <taxon>Salpingoecidae</taxon>
        <taxon>Salpingoeca</taxon>
    </lineage>
</organism>
<dbReference type="InterPro" id="IPR025207">
    <property type="entry name" value="Sim4_Fta4"/>
</dbReference>
<dbReference type="RefSeq" id="XP_004993105.1">
    <property type="nucleotide sequence ID" value="XM_004993048.1"/>
</dbReference>
<evidence type="ECO:0000313" key="4">
    <source>
        <dbReference type="Proteomes" id="UP000007799"/>
    </source>
</evidence>
<accession>F2UC98</accession>
<dbReference type="Proteomes" id="UP000007799">
    <property type="component" value="Unassembled WGS sequence"/>
</dbReference>
<sequence length="270" mass="29548">MERAGEFVHQQVQLLHSLPSFEALRPNIDTMRMDLGEDEDDAQPMPSEQSIKKAIKKANDMALQKMRSVHGHVGRREAIDQLSGLMRPQGDVVDATNASDWRQLPMEWPNMAAVSSQGEGDGSSTQQQASSGATADSVQQRDEYRQLRLKAQREYEEVQRVREQVAQTEQLLEVVEAVGSDLDTGAVDALKTAVNGADKSIHALQSALADPEKRTKIAARLRANGNGDDVHSGGHNGDGSGDGVLPEKRPKMDPAAVLQQLLQSQQQQQQ</sequence>